<evidence type="ECO:0000256" key="4">
    <source>
        <dbReference type="ARBA" id="ARBA00022683"/>
    </source>
</evidence>
<dbReference type="InterPro" id="IPR002114">
    <property type="entry name" value="PTS_HPr_Ser_P_site"/>
</dbReference>
<dbReference type="PROSITE" id="PS00589">
    <property type="entry name" value="PTS_HPR_SER"/>
    <property type="match status" value="1"/>
</dbReference>
<accession>A0A6M8SQ68</accession>
<evidence type="ECO:0000256" key="2">
    <source>
        <dbReference type="ARBA" id="ARBA00010736"/>
    </source>
</evidence>
<dbReference type="KEGG" id="dee:HQN60_05870"/>
<dbReference type="PANTHER" id="PTHR33705:SF2">
    <property type="entry name" value="PHOSPHOCARRIER PROTEIN NPR"/>
    <property type="match status" value="1"/>
</dbReference>
<evidence type="ECO:0000313" key="7">
    <source>
        <dbReference type="Proteomes" id="UP000504844"/>
    </source>
</evidence>
<feature type="domain" description="HPr" evidence="5">
    <location>
        <begin position="4"/>
        <end position="91"/>
    </location>
</feature>
<evidence type="ECO:0000259" key="5">
    <source>
        <dbReference type="PROSITE" id="PS51350"/>
    </source>
</evidence>
<name>A0A6M8SQ68_9NEIS</name>
<keyword evidence="3" id="KW-0963">Cytoplasm</keyword>
<dbReference type="Proteomes" id="UP000504844">
    <property type="component" value="Chromosome"/>
</dbReference>
<dbReference type="PROSITE" id="PS00369">
    <property type="entry name" value="PTS_HPR_HIS"/>
    <property type="match status" value="1"/>
</dbReference>
<evidence type="ECO:0000313" key="6">
    <source>
        <dbReference type="EMBL" id="QKJ66278.1"/>
    </source>
</evidence>
<reference evidence="6 7" key="1">
    <citation type="submission" date="2020-05" db="EMBL/GenBank/DDBJ databases">
        <title>Complete genome sequence of Deefgea sp. D17.</title>
        <authorList>
            <person name="Bae J.-W."/>
            <person name="Han J.E."/>
        </authorList>
    </citation>
    <scope>NUCLEOTIDE SEQUENCE [LARGE SCALE GENOMIC DNA]</scope>
    <source>
        <strain evidence="6 7">D17</strain>
    </source>
</reference>
<dbReference type="GO" id="GO:0005737">
    <property type="term" value="C:cytoplasm"/>
    <property type="evidence" value="ECO:0007669"/>
    <property type="project" value="UniProtKB-SubCell"/>
</dbReference>
<evidence type="ECO:0000256" key="3">
    <source>
        <dbReference type="ARBA" id="ARBA00022490"/>
    </source>
</evidence>
<organism evidence="6 7">
    <name type="scientific">Deefgea piscis</name>
    <dbReference type="NCBI Taxonomy" id="2739061"/>
    <lineage>
        <taxon>Bacteria</taxon>
        <taxon>Pseudomonadati</taxon>
        <taxon>Pseudomonadota</taxon>
        <taxon>Betaproteobacteria</taxon>
        <taxon>Neisseriales</taxon>
        <taxon>Chitinibacteraceae</taxon>
        <taxon>Deefgea</taxon>
    </lineage>
</organism>
<comment type="subcellular location">
    <subcellularLocation>
        <location evidence="1">Cytoplasm</location>
    </subcellularLocation>
</comment>
<sequence>MVAVISSPVRIMNAAGLHARPAANIVNTAKQYQSEIKLLHKGIEANAKSLVSVMGLDVSKDDQIQIKADGLDANEAMLAVSTMIASGCGED</sequence>
<dbReference type="PRINTS" id="PR00107">
    <property type="entry name" value="PHOSPHOCPHPR"/>
</dbReference>
<proteinExistence type="inferred from homology"/>
<dbReference type="NCBIfam" id="TIGR01003">
    <property type="entry name" value="PTS_HPr_family"/>
    <property type="match status" value="1"/>
</dbReference>
<dbReference type="InterPro" id="IPR050399">
    <property type="entry name" value="HPr"/>
</dbReference>
<comment type="similarity">
    <text evidence="2">Belongs to the HPr family.</text>
</comment>
<keyword evidence="4" id="KW-0598">Phosphotransferase system</keyword>
<keyword evidence="7" id="KW-1185">Reference proteome</keyword>
<gene>
    <name evidence="6" type="ORF">HQN60_05870</name>
</gene>
<dbReference type="EMBL" id="CP054143">
    <property type="protein sequence ID" value="QKJ66278.1"/>
    <property type="molecule type" value="Genomic_DNA"/>
</dbReference>
<dbReference type="RefSeq" id="WP_173532782.1">
    <property type="nucleotide sequence ID" value="NZ_CP054143.1"/>
</dbReference>
<dbReference type="InterPro" id="IPR035895">
    <property type="entry name" value="HPr-like_sf"/>
</dbReference>
<dbReference type="Pfam" id="PF00381">
    <property type="entry name" value="PTS-HPr"/>
    <property type="match status" value="1"/>
</dbReference>
<dbReference type="SUPFAM" id="SSF55594">
    <property type="entry name" value="HPr-like"/>
    <property type="match status" value="1"/>
</dbReference>
<dbReference type="PANTHER" id="PTHR33705">
    <property type="entry name" value="PHOSPHOCARRIER PROTEIN HPR"/>
    <property type="match status" value="1"/>
</dbReference>
<dbReference type="InterPro" id="IPR000032">
    <property type="entry name" value="HPr-like"/>
</dbReference>
<dbReference type="PROSITE" id="PS51350">
    <property type="entry name" value="PTS_HPR_DOM"/>
    <property type="match status" value="1"/>
</dbReference>
<dbReference type="Gene3D" id="3.30.1340.10">
    <property type="entry name" value="HPr-like"/>
    <property type="match status" value="1"/>
</dbReference>
<dbReference type="AlphaFoldDB" id="A0A6M8SQ68"/>
<evidence type="ECO:0000256" key="1">
    <source>
        <dbReference type="ARBA" id="ARBA00004496"/>
    </source>
</evidence>
<dbReference type="InterPro" id="IPR001020">
    <property type="entry name" value="PTS_HPr_His_P_site"/>
</dbReference>
<dbReference type="GO" id="GO:0009401">
    <property type="term" value="P:phosphoenolpyruvate-dependent sugar phosphotransferase system"/>
    <property type="evidence" value="ECO:0007669"/>
    <property type="project" value="UniProtKB-KW"/>
</dbReference>
<protein>
    <submittedName>
        <fullName evidence="6">HPr family phosphocarrier protein</fullName>
    </submittedName>
</protein>
<dbReference type="CDD" id="cd00367">
    <property type="entry name" value="PTS-HPr_like"/>
    <property type="match status" value="1"/>
</dbReference>